<organism evidence="2 3">
    <name type="scientific">Pseudozyma flocculosa</name>
    <dbReference type="NCBI Taxonomy" id="84751"/>
    <lineage>
        <taxon>Eukaryota</taxon>
        <taxon>Fungi</taxon>
        <taxon>Dikarya</taxon>
        <taxon>Basidiomycota</taxon>
        <taxon>Ustilaginomycotina</taxon>
        <taxon>Ustilaginomycetes</taxon>
        <taxon>Ustilaginales</taxon>
        <taxon>Ustilaginaceae</taxon>
        <taxon>Pseudozyma</taxon>
    </lineage>
</organism>
<proteinExistence type="predicted"/>
<sequence>MDRTCQPCVSPDPSLLSNRHLACFLRPSLCLALVEGGTPSSTRVAGLEKEGSAVILALRLRLVLLVKRDLDPSIVPSRARAAARADDAGKPKARFRPSSNLIEMLPPSIGQRARVYPRAARSGSASHAMGKRGTMDPNRSDSPSRRRKVAAVRCGAVRDGIDRRKLTRGVPARDDIDASGGGYGSSMTSMWASAPAAAAKGLAPRTAARAQAKEIRDRQGGGGQDGGRHHVSRLHGNAASSTEHGGVAAKAKARRDAVTLYLHNRSSV</sequence>
<name>A0A5C3F0P3_9BASI</name>
<dbReference type="EMBL" id="OOIP01000006">
    <property type="protein sequence ID" value="SPO37267.1"/>
    <property type="molecule type" value="Genomic_DNA"/>
</dbReference>
<feature type="region of interest" description="Disordered" evidence="1">
    <location>
        <begin position="165"/>
        <end position="184"/>
    </location>
</feature>
<evidence type="ECO:0000313" key="3">
    <source>
        <dbReference type="Proteomes" id="UP000323386"/>
    </source>
</evidence>
<feature type="region of interest" description="Disordered" evidence="1">
    <location>
        <begin position="119"/>
        <end position="152"/>
    </location>
</feature>
<evidence type="ECO:0000313" key="2">
    <source>
        <dbReference type="EMBL" id="SPO37267.1"/>
    </source>
</evidence>
<gene>
    <name evidence="2" type="ORF">PSFLO_02739</name>
</gene>
<protein>
    <submittedName>
        <fullName evidence="2">Uncharacterized protein</fullName>
    </submittedName>
</protein>
<dbReference type="Proteomes" id="UP000323386">
    <property type="component" value="Unassembled WGS sequence"/>
</dbReference>
<evidence type="ECO:0000256" key="1">
    <source>
        <dbReference type="SAM" id="MobiDB-lite"/>
    </source>
</evidence>
<keyword evidence="3" id="KW-1185">Reference proteome</keyword>
<dbReference type="AlphaFoldDB" id="A0A5C3F0P3"/>
<reference evidence="2 3" key="1">
    <citation type="submission" date="2018-03" db="EMBL/GenBank/DDBJ databases">
        <authorList>
            <person name="Guldener U."/>
        </authorList>
    </citation>
    <scope>NUCLEOTIDE SEQUENCE [LARGE SCALE GENOMIC DNA]</scope>
    <source>
        <strain evidence="2 3">DAOM196992</strain>
    </source>
</reference>
<feature type="region of interest" description="Disordered" evidence="1">
    <location>
        <begin position="202"/>
        <end position="232"/>
    </location>
</feature>
<accession>A0A5C3F0P3</accession>